<accession>A0A0U2X7F1</accession>
<keyword evidence="4 7" id="KW-0812">Transmembrane</keyword>
<dbReference type="RefSeq" id="WP_058374673.1">
    <property type="nucleotide sequence ID" value="NZ_CP011035.1"/>
</dbReference>
<dbReference type="PANTHER" id="PTHR30558">
    <property type="entry name" value="EXBD MEMBRANE COMPONENT OF PMF-DRIVEN MACROMOLECULE IMPORT SYSTEM"/>
    <property type="match status" value="1"/>
</dbReference>
<evidence type="ECO:0008006" key="11">
    <source>
        <dbReference type="Google" id="ProtNLM"/>
    </source>
</evidence>
<organism evidence="9">
    <name type="scientific">Pseudoalteromonas translucida KMM 520</name>
    <dbReference type="NCBI Taxonomy" id="1315283"/>
    <lineage>
        <taxon>Bacteria</taxon>
        <taxon>Pseudomonadati</taxon>
        <taxon>Pseudomonadota</taxon>
        <taxon>Gammaproteobacteria</taxon>
        <taxon>Alteromonadales</taxon>
        <taxon>Pseudoalteromonadaceae</taxon>
        <taxon>Pseudoalteromonas</taxon>
    </lineage>
</organism>
<dbReference type="AlphaFoldDB" id="A0A0U2X7F1"/>
<dbReference type="OrthoDB" id="6292266at2"/>
<keyword evidence="5 8" id="KW-1133">Transmembrane helix</keyword>
<comment type="similarity">
    <text evidence="2 7">Belongs to the ExbD/TolR family.</text>
</comment>
<sequence>MLSLPPRNTAAQLVPDLTALLDVLFILLVFLLLTAAVKLNMLDVTLPDTGKNTSTPVQQADVQVLSIRLEHNKLQYALEKESFTSLNEAVNALKNSKESLPLYLAVDQQVPSGELVKLLAKLSAEKYKVANILVKSD</sequence>
<dbReference type="GO" id="GO:0022857">
    <property type="term" value="F:transmembrane transporter activity"/>
    <property type="evidence" value="ECO:0007669"/>
    <property type="project" value="InterPro"/>
</dbReference>
<name>A0A0U2X7F1_9GAMM</name>
<evidence type="ECO:0000256" key="6">
    <source>
        <dbReference type="ARBA" id="ARBA00023136"/>
    </source>
</evidence>
<evidence type="ECO:0000256" key="8">
    <source>
        <dbReference type="SAM" id="Phobius"/>
    </source>
</evidence>
<keyword evidence="7" id="KW-0813">Transport</keyword>
<gene>
    <name evidence="9" type="ORF">PTRA_b0074</name>
</gene>
<feature type="transmembrane region" description="Helical" evidence="8">
    <location>
        <begin position="20"/>
        <end position="37"/>
    </location>
</feature>
<dbReference type="GO" id="GO:0005886">
    <property type="term" value="C:plasma membrane"/>
    <property type="evidence" value="ECO:0007669"/>
    <property type="project" value="UniProtKB-SubCell"/>
</dbReference>
<evidence type="ECO:0000256" key="7">
    <source>
        <dbReference type="RuleBase" id="RU003879"/>
    </source>
</evidence>
<evidence type="ECO:0000313" key="10">
    <source>
        <dbReference type="Proteomes" id="UP000065261"/>
    </source>
</evidence>
<keyword evidence="3" id="KW-1003">Cell membrane</keyword>
<dbReference type="Proteomes" id="UP000065261">
    <property type="component" value="Chromosome II"/>
</dbReference>
<evidence type="ECO:0000256" key="2">
    <source>
        <dbReference type="ARBA" id="ARBA00005811"/>
    </source>
</evidence>
<evidence type="ECO:0000256" key="3">
    <source>
        <dbReference type="ARBA" id="ARBA00022475"/>
    </source>
</evidence>
<keyword evidence="7" id="KW-0653">Protein transport</keyword>
<reference evidence="9 10" key="1">
    <citation type="submission" date="2015-03" db="EMBL/GenBank/DDBJ databases">
        <authorList>
            <person name="Murphy D."/>
        </authorList>
    </citation>
    <scope>NUCLEOTIDE SEQUENCE [LARGE SCALE GENOMIC DNA]</scope>
    <source>
        <strain evidence="9 10">KMM 520</strain>
    </source>
</reference>
<evidence type="ECO:0000313" key="9">
    <source>
        <dbReference type="EMBL" id="ALS34610.1"/>
    </source>
</evidence>
<keyword evidence="6 8" id="KW-0472">Membrane</keyword>
<dbReference type="GO" id="GO:0015031">
    <property type="term" value="P:protein transport"/>
    <property type="evidence" value="ECO:0007669"/>
    <property type="project" value="UniProtKB-KW"/>
</dbReference>
<evidence type="ECO:0000256" key="1">
    <source>
        <dbReference type="ARBA" id="ARBA00004162"/>
    </source>
</evidence>
<dbReference type="EMBL" id="CP011035">
    <property type="protein sequence ID" value="ALS34610.1"/>
    <property type="molecule type" value="Genomic_DNA"/>
</dbReference>
<protein>
    <recommendedName>
        <fullName evidence="11">Biopolymer transport protein ExbD</fullName>
    </recommendedName>
</protein>
<dbReference type="InterPro" id="IPR003400">
    <property type="entry name" value="ExbD"/>
</dbReference>
<proteinExistence type="inferred from homology"/>
<evidence type="ECO:0000256" key="5">
    <source>
        <dbReference type="ARBA" id="ARBA00022989"/>
    </source>
</evidence>
<evidence type="ECO:0000256" key="4">
    <source>
        <dbReference type="ARBA" id="ARBA00022692"/>
    </source>
</evidence>
<comment type="subcellular location">
    <subcellularLocation>
        <location evidence="1">Cell membrane</location>
        <topology evidence="1">Single-pass membrane protein</topology>
    </subcellularLocation>
    <subcellularLocation>
        <location evidence="7">Cell membrane</location>
        <topology evidence="7">Single-pass type II membrane protein</topology>
    </subcellularLocation>
</comment>
<dbReference type="PATRIC" id="fig|1315283.4.peg.3202"/>
<dbReference type="PANTHER" id="PTHR30558:SF15">
    <property type="entry name" value="BIOPOLYMER TRANSPORT PROTEIN EXBD1"/>
    <property type="match status" value="1"/>
</dbReference>
<dbReference type="Pfam" id="PF02472">
    <property type="entry name" value="ExbD"/>
    <property type="match status" value="1"/>
</dbReference>
<dbReference type="KEGG" id="ptn:PTRA_b0074"/>